<feature type="active site" evidence="5">
    <location>
        <position position="447"/>
    </location>
</feature>
<dbReference type="PANTHER" id="PTHR10363:SF2">
    <property type="entry name" value="BLEOMYCIN HYDROLASE"/>
    <property type="match status" value="1"/>
</dbReference>
<evidence type="ECO:0000313" key="7">
    <source>
        <dbReference type="EMBL" id="HIU23474.1"/>
    </source>
</evidence>
<dbReference type="PANTHER" id="PTHR10363">
    <property type="entry name" value="BLEOMYCIN HYDROLASE"/>
    <property type="match status" value="1"/>
</dbReference>
<comment type="caution">
    <text evidence="7">The sequence shown here is derived from an EMBL/GenBank/DDBJ whole genome shotgun (WGS) entry which is preliminary data.</text>
</comment>
<sequence>MSEASCREANSPDNALIPAQVSDFARMFSGNRANRIARNAVTSSDVLKAARNPTTMRTYHDTYGISRKRTGQVTNQRQSGRCWLFATYNVARAKTMELLDVDTFEFSQAYGMFYDKLEKANAFLCNICQTASLPTSDRTVSWLLDNPISDGGEFRFAANLIAKWGMVPKDAMPETACSKNSSQMNTQLERLLRHDAVILRKSAAQGADADDLAVLRKEMLEGVHRMLSVCLGEPPERFDFEVVIGKNAQVNTGVISEILDEEQASSEHSDAPAVSEQTNSSSADCDCTDKSRRLLRDAAITPQEFCDRYVQFDPTNYVELISVPGDEHPFNHLFGIPLMDTVMGGDRWRFLNVDVTVVEQAAIASLKAGVPCYMACDVMQQFGRHLEDFPGVLACDTMDFEGLFDVDLSMTRAEMFDSHETSFTHAMTFQGVELNGDASPRAWRVENSWGKDACKDGYLIMSADWFRTYGANVVVERRFVDEATLKLWDTLPIEDVAPWSGLGGAFSQK</sequence>
<gene>
    <name evidence="7" type="ORF">IAD17_00910</name>
</gene>
<keyword evidence="2 4" id="KW-0378">Hydrolase</keyword>
<organism evidence="7 8">
    <name type="scientific">Candidatus Coprovicinus avistercoris</name>
    <dbReference type="NCBI Taxonomy" id="2840754"/>
    <lineage>
        <taxon>Bacteria</taxon>
        <taxon>Bacillati</taxon>
        <taxon>Actinomycetota</taxon>
        <taxon>Coriobacteriia</taxon>
        <taxon>Coriobacteriales</taxon>
        <taxon>Coriobacteriaceae</taxon>
        <taxon>Coriobacteriaceae incertae sedis</taxon>
        <taxon>Candidatus Coprovicinus</taxon>
    </lineage>
</organism>
<dbReference type="Proteomes" id="UP000824078">
    <property type="component" value="Unassembled WGS sequence"/>
</dbReference>
<reference evidence="7" key="1">
    <citation type="submission" date="2020-10" db="EMBL/GenBank/DDBJ databases">
        <authorList>
            <person name="Gilroy R."/>
        </authorList>
    </citation>
    <scope>NUCLEOTIDE SEQUENCE</scope>
    <source>
        <strain evidence="7">ChiHjej12B11-29160</strain>
    </source>
</reference>
<feature type="active site" evidence="5">
    <location>
        <position position="425"/>
    </location>
</feature>
<feature type="active site" evidence="5">
    <location>
        <position position="82"/>
    </location>
</feature>
<comment type="similarity">
    <text evidence="4">Belongs to the peptidase C1 family.</text>
</comment>
<evidence type="ECO:0000313" key="8">
    <source>
        <dbReference type="Proteomes" id="UP000824078"/>
    </source>
</evidence>
<evidence type="ECO:0000256" key="2">
    <source>
        <dbReference type="ARBA" id="ARBA00022801"/>
    </source>
</evidence>
<dbReference type="EMBL" id="DVMQ01000003">
    <property type="protein sequence ID" value="HIU23474.1"/>
    <property type="molecule type" value="Genomic_DNA"/>
</dbReference>
<dbReference type="GO" id="GO:0043418">
    <property type="term" value="P:homocysteine catabolic process"/>
    <property type="evidence" value="ECO:0007669"/>
    <property type="project" value="TreeGrafter"/>
</dbReference>
<evidence type="ECO:0000256" key="5">
    <source>
        <dbReference type="PIRSR" id="PIRSR005700-1"/>
    </source>
</evidence>
<name>A0A9D1HW58_9ACTN</name>
<protein>
    <recommendedName>
        <fullName evidence="4">Aminopeptidase</fullName>
    </recommendedName>
</protein>
<evidence type="ECO:0000256" key="4">
    <source>
        <dbReference type="PIRNR" id="PIRNR005700"/>
    </source>
</evidence>
<dbReference type="InterPro" id="IPR004134">
    <property type="entry name" value="Peptidase_C1B"/>
</dbReference>
<proteinExistence type="inferred from homology"/>
<dbReference type="GO" id="GO:0070005">
    <property type="term" value="F:cysteine-type aminopeptidase activity"/>
    <property type="evidence" value="ECO:0007669"/>
    <property type="project" value="InterPro"/>
</dbReference>
<dbReference type="InterPro" id="IPR038765">
    <property type="entry name" value="Papain-like_cys_pep_sf"/>
</dbReference>
<dbReference type="GO" id="GO:0005737">
    <property type="term" value="C:cytoplasm"/>
    <property type="evidence" value="ECO:0007669"/>
    <property type="project" value="TreeGrafter"/>
</dbReference>
<dbReference type="Gene3D" id="3.90.70.10">
    <property type="entry name" value="Cysteine proteinases"/>
    <property type="match status" value="2"/>
</dbReference>
<evidence type="ECO:0000256" key="1">
    <source>
        <dbReference type="ARBA" id="ARBA00022670"/>
    </source>
</evidence>
<keyword evidence="1 4" id="KW-0645">Protease</keyword>
<evidence type="ECO:0000256" key="6">
    <source>
        <dbReference type="SAM" id="MobiDB-lite"/>
    </source>
</evidence>
<keyword evidence="3 4" id="KW-0788">Thiol protease</keyword>
<dbReference type="InterPro" id="IPR000169">
    <property type="entry name" value="Pept_cys_AS"/>
</dbReference>
<evidence type="ECO:0000256" key="3">
    <source>
        <dbReference type="ARBA" id="ARBA00022807"/>
    </source>
</evidence>
<dbReference type="SUPFAM" id="SSF54001">
    <property type="entry name" value="Cysteine proteinases"/>
    <property type="match status" value="1"/>
</dbReference>
<reference evidence="7" key="2">
    <citation type="journal article" date="2021" name="PeerJ">
        <title>Extensive microbial diversity within the chicken gut microbiome revealed by metagenomics and culture.</title>
        <authorList>
            <person name="Gilroy R."/>
            <person name="Ravi A."/>
            <person name="Getino M."/>
            <person name="Pursley I."/>
            <person name="Horton D.L."/>
            <person name="Alikhan N.F."/>
            <person name="Baker D."/>
            <person name="Gharbi K."/>
            <person name="Hall N."/>
            <person name="Watson M."/>
            <person name="Adriaenssens E.M."/>
            <person name="Foster-Nyarko E."/>
            <person name="Jarju S."/>
            <person name="Secka A."/>
            <person name="Antonio M."/>
            <person name="Oren A."/>
            <person name="Chaudhuri R.R."/>
            <person name="La Ragione R."/>
            <person name="Hildebrand F."/>
            <person name="Pallen M.J."/>
        </authorList>
    </citation>
    <scope>NUCLEOTIDE SEQUENCE</scope>
    <source>
        <strain evidence="7">ChiHjej12B11-29160</strain>
    </source>
</reference>
<dbReference type="GO" id="GO:0009636">
    <property type="term" value="P:response to toxic substance"/>
    <property type="evidence" value="ECO:0007669"/>
    <property type="project" value="TreeGrafter"/>
</dbReference>
<dbReference type="PIRSF" id="PIRSF005700">
    <property type="entry name" value="PepC"/>
    <property type="match status" value="1"/>
</dbReference>
<feature type="region of interest" description="Disordered" evidence="6">
    <location>
        <begin position="261"/>
        <end position="282"/>
    </location>
</feature>
<keyword evidence="4" id="KW-0031">Aminopeptidase</keyword>
<dbReference type="Pfam" id="PF03051">
    <property type="entry name" value="Peptidase_C1_2"/>
    <property type="match status" value="2"/>
</dbReference>
<accession>A0A9D1HW58</accession>
<dbReference type="PROSITE" id="PS00139">
    <property type="entry name" value="THIOL_PROTEASE_CYS"/>
    <property type="match status" value="1"/>
</dbReference>
<dbReference type="GO" id="GO:0006508">
    <property type="term" value="P:proteolysis"/>
    <property type="evidence" value="ECO:0007669"/>
    <property type="project" value="UniProtKB-KW"/>
</dbReference>
<dbReference type="AlphaFoldDB" id="A0A9D1HW58"/>